<dbReference type="EMBL" id="HQ636104">
    <property type="protein sequence ID" value="ADR72991.1"/>
    <property type="molecule type" value="Genomic_DNA"/>
</dbReference>
<dbReference type="AlphaFoldDB" id="E5Q8T6"/>
<proteinExistence type="predicted"/>
<gene>
    <name evidence="1" type="primary">bspMIR</name>
</gene>
<accession>E5Q8T6</accession>
<sequence>MSHDLYAAWAATEITNILQTNPRFLVSDGISRNFTVYASKEGRTKWPIADGVILVEENGRVVYEIAIEFKRRNEGVHGVLTALGQAHAYLHKGYRGSIIVIPEAYDTHNNPSGHLKEIIEYTSDQVPIGVFSYKDPDVTKTSPFNGKITCIRHLNLNTGLGSVVRSSSPQNFVKTQWAHLREGSSDPDAFFRYLQTSKQLAIDSLIEPSVNFPPSLVQAIQDIQPGANPLKYLSNSIGNDLHDIVWRNFWFNYILTDEAIPIWNNSEGNYVINDSSTKIVKPDESGNKMFFAGRSDSIKNRLVNDLNMGNISESEAWKKYALKIRERAHSYREDIDSGLDHIGLLESDGKPSELGYRFVDACERTRNSNSGSPKALLGAAILKNGNLGAFLHYIYRLSEEKFNADPLAFTKQNNSSGRLQFLHKEYLQWLENELATNLKVMRKVSIRGGASRQPFQGELAILRNYEFVGNFRVGTGLKINWPKIQNAYEVEI</sequence>
<reference evidence="1" key="1">
    <citation type="submission" date="2010-11" db="EMBL/GenBank/DDBJ databases">
        <title>BspMI restriction-modification system genes.</title>
        <authorList>
            <person name="Morgan R.D."/>
        </authorList>
    </citation>
    <scope>NUCLEOTIDE SEQUENCE</scope>
    <source>
        <strain evidence="1">M</strain>
    </source>
</reference>
<evidence type="ECO:0000313" key="1">
    <source>
        <dbReference type="EMBL" id="ADR72991.1"/>
    </source>
</evidence>
<organism evidence="1">
    <name type="scientific">Bacillus sp. M(2010)</name>
    <dbReference type="NCBI Taxonomy" id="932685"/>
    <lineage>
        <taxon>Bacteria</taxon>
        <taxon>Bacillati</taxon>
        <taxon>Bacillota</taxon>
        <taxon>Bacilli</taxon>
        <taxon>Bacillales</taxon>
        <taxon>Bacillaceae</taxon>
        <taxon>Bacillus</taxon>
    </lineage>
</organism>
<protein>
    <submittedName>
        <fullName evidence="1">BspMI</fullName>
    </submittedName>
</protein>
<name>E5Q8T6_9BACI</name>